<evidence type="ECO:0008006" key="4">
    <source>
        <dbReference type="Google" id="ProtNLM"/>
    </source>
</evidence>
<name>A0A1V2EV75_9SPHN</name>
<gene>
    <name evidence="2" type="ORF">SPHI_16190</name>
</gene>
<protein>
    <recommendedName>
        <fullName evidence="4">VanZ like family protein</fullName>
    </recommendedName>
</protein>
<keyword evidence="1" id="KW-0812">Transmembrane</keyword>
<sequence>MSAMTWSWRLLLLLAAGFAVTMAVLPHPPKVPIDGDKYQHMLAFGTLTILAVLAFPRTPLLRIGERLSFLGAMIEVVQSIPALHRDCDIMDWVADTAVIVAVLLVVAISRRMRPSAI</sequence>
<dbReference type="EMBL" id="MPSB01000005">
    <property type="protein sequence ID" value="ONF96387.1"/>
    <property type="molecule type" value="Genomic_DNA"/>
</dbReference>
<keyword evidence="1" id="KW-1133">Transmembrane helix</keyword>
<evidence type="ECO:0000313" key="2">
    <source>
        <dbReference type="EMBL" id="ONF96387.1"/>
    </source>
</evidence>
<feature type="transmembrane region" description="Helical" evidence="1">
    <location>
        <begin position="89"/>
        <end position="108"/>
    </location>
</feature>
<evidence type="ECO:0000313" key="3">
    <source>
        <dbReference type="Proteomes" id="UP000188729"/>
    </source>
</evidence>
<dbReference type="STRING" id="1915074.SPHI_16190"/>
<comment type="caution">
    <text evidence="2">The sequence shown here is derived from an EMBL/GenBank/DDBJ whole genome shotgun (WGS) entry which is preliminary data.</text>
</comment>
<dbReference type="Proteomes" id="UP000188729">
    <property type="component" value="Unassembled WGS sequence"/>
</dbReference>
<feature type="transmembrane region" description="Helical" evidence="1">
    <location>
        <begin position="67"/>
        <end position="83"/>
    </location>
</feature>
<feature type="transmembrane region" description="Helical" evidence="1">
    <location>
        <begin position="38"/>
        <end position="55"/>
    </location>
</feature>
<proteinExistence type="predicted"/>
<keyword evidence="3" id="KW-1185">Reference proteome</keyword>
<keyword evidence="1" id="KW-0472">Membrane</keyword>
<reference evidence="2 3" key="1">
    <citation type="submission" date="2016-11" db="EMBL/GenBank/DDBJ databases">
        <title>Genome sequence of Sphingomonas jeddahensis G39.</title>
        <authorList>
            <person name="Poehlein A."/>
            <person name="Wuebbeler J.H."/>
            <person name="Steinbuechel A."/>
            <person name="Daniel R."/>
        </authorList>
    </citation>
    <scope>NUCLEOTIDE SEQUENCE [LARGE SCALE GENOMIC DNA]</scope>
    <source>
        <strain evidence="2 3">G39</strain>
    </source>
</reference>
<organism evidence="2 3">
    <name type="scientific">Sphingomonas jeddahensis</name>
    <dbReference type="NCBI Taxonomy" id="1915074"/>
    <lineage>
        <taxon>Bacteria</taxon>
        <taxon>Pseudomonadati</taxon>
        <taxon>Pseudomonadota</taxon>
        <taxon>Alphaproteobacteria</taxon>
        <taxon>Sphingomonadales</taxon>
        <taxon>Sphingomonadaceae</taxon>
        <taxon>Sphingomonas</taxon>
    </lineage>
</organism>
<evidence type="ECO:0000256" key="1">
    <source>
        <dbReference type="SAM" id="Phobius"/>
    </source>
</evidence>
<dbReference type="AlphaFoldDB" id="A0A1V2EV75"/>
<accession>A0A1V2EV75</accession>